<sequence length="743" mass="81899">MKQRNVTVSFVRTCVVASTRTQCATCQRFHFTQVQNATRNDQRCFTNCQTIAQVFFFCGVSSVLLLTVFDVCLLIAASNHKKQLRQHTSNSHFRFLYFLLMSFSGVTSNQVGRNANRSLTDPCALAVFFVSWGFMLCLATVAFKNGSIARALHGTDYNGNVCTESSHETAFAVPADWSSRGALWYPIEFNSATGTFDVSNALNLGVCLVSCPAPSAVVATYGGSPNISTQYTAKYNSTLRLGRCIPDMSTYQCGMSTVCLSLRGSVSAGTELLSKMGVGDFFFGYVTQMSEGWAMIATLTVVCIILCFLWLLVLRRVVKPLVLISAGVFLAMLVAIGSVAVYQRNHAFGNGDEKNWYTFVAVVAFLSAAIFVCVFLYLFKEIMLSCGIVEEATRVISAAPMVMVVPVVQSLMVVVTAVFFVFVAANIYTSQEPQTSAATSTGTTQTSVVTYEYYQWRGVGQFYNLFMFLWTVGCVHAATTLIVAFVTVQWFWSTPDDNKTAPDDATRWGIWTTFRYHFGTLVFGSFLIAVVQFLRFLLRLAEKHLRKVMQRSDVVTVVVCCAECLLACFERVVKFITKNAYVMTAMTGGPLISSAQKAFKLLLGDVKVLTVDVISDVMIAIGKFAIMGFTVVMGYVWMTKHADYQDSLQGSGSDSDGTENAQNYLVILVTLALISYFVTSLFASVFHVCVDTMLLSYCLDREINNGTDRPYFSPASLRAFVDDSASRKETSGGNESQKLINDK</sequence>
<accession>A0A0S4ISX4</accession>
<dbReference type="VEuPathDB" id="TriTrypDB:BSAL_72105"/>
<evidence type="ECO:0000256" key="6">
    <source>
        <dbReference type="ARBA" id="ARBA00023180"/>
    </source>
</evidence>
<feature type="transmembrane region" description="Helical" evidence="7">
    <location>
        <begin position="124"/>
        <end position="143"/>
    </location>
</feature>
<dbReference type="GO" id="GO:0022857">
    <property type="term" value="F:transmembrane transporter activity"/>
    <property type="evidence" value="ECO:0007669"/>
    <property type="project" value="UniProtKB-UniRule"/>
</dbReference>
<dbReference type="GO" id="GO:0005886">
    <property type="term" value="C:plasma membrane"/>
    <property type="evidence" value="ECO:0007669"/>
    <property type="project" value="UniProtKB-SubCell"/>
</dbReference>
<keyword evidence="4 7" id="KW-1133">Transmembrane helix</keyword>
<gene>
    <name evidence="9" type="ORF">BSAL_72105</name>
</gene>
<dbReference type="Pfam" id="PF04515">
    <property type="entry name" value="Choline_transpo"/>
    <property type="match status" value="1"/>
</dbReference>
<feature type="transmembrane region" description="Helical" evidence="7">
    <location>
        <begin position="95"/>
        <end position="112"/>
    </location>
</feature>
<feature type="transmembrane region" description="Helical" evidence="7">
    <location>
        <begin position="320"/>
        <end position="343"/>
    </location>
</feature>
<comment type="similarity">
    <text evidence="2 7">Belongs to the CTL (choline transporter-like) family.</text>
</comment>
<dbReference type="Proteomes" id="UP000051952">
    <property type="component" value="Unassembled WGS sequence"/>
</dbReference>
<evidence type="ECO:0000313" key="9">
    <source>
        <dbReference type="EMBL" id="CUG06243.1"/>
    </source>
</evidence>
<comment type="function">
    <text evidence="7">Choline transporter.</text>
</comment>
<dbReference type="PANTHER" id="PTHR12385">
    <property type="entry name" value="CHOLINE TRANSPORTER-LIKE (SLC FAMILY 44)"/>
    <property type="match status" value="1"/>
</dbReference>
<feature type="transmembrane region" description="Helical" evidence="7">
    <location>
        <begin position="51"/>
        <end position="75"/>
    </location>
</feature>
<feature type="transmembrane region" description="Helical" evidence="7">
    <location>
        <begin position="293"/>
        <end position="314"/>
    </location>
</feature>
<evidence type="ECO:0000256" key="4">
    <source>
        <dbReference type="ARBA" id="ARBA00022989"/>
    </source>
</evidence>
<proteinExistence type="inferred from homology"/>
<feature type="transmembrane region" description="Helical" evidence="7">
    <location>
        <begin position="355"/>
        <end position="379"/>
    </location>
</feature>
<comment type="subcellular location">
    <subcellularLocation>
        <location evidence="7">Cell membrane</location>
        <topology evidence="7">Multi-pass membrane protein</topology>
    </subcellularLocation>
    <subcellularLocation>
        <location evidence="1">Membrane</location>
        <topology evidence="1">Multi-pass membrane protein</topology>
    </subcellularLocation>
</comment>
<evidence type="ECO:0000256" key="5">
    <source>
        <dbReference type="ARBA" id="ARBA00023136"/>
    </source>
</evidence>
<evidence type="ECO:0000256" key="7">
    <source>
        <dbReference type="RuleBase" id="RU368066"/>
    </source>
</evidence>
<reference evidence="10" key="1">
    <citation type="submission" date="2015-09" db="EMBL/GenBank/DDBJ databases">
        <authorList>
            <consortium name="Pathogen Informatics"/>
        </authorList>
    </citation>
    <scope>NUCLEOTIDE SEQUENCE [LARGE SCALE GENOMIC DNA]</scope>
    <source>
        <strain evidence="10">Lake Konstanz</strain>
    </source>
</reference>
<keyword evidence="10" id="KW-1185">Reference proteome</keyword>
<dbReference type="OrthoDB" id="249252at2759"/>
<feature type="transmembrane region" description="Helical" evidence="7">
    <location>
        <begin position="516"/>
        <end position="538"/>
    </location>
</feature>
<keyword evidence="3 7" id="KW-0812">Transmembrane</keyword>
<dbReference type="PANTHER" id="PTHR12385:SF14">
    <property type="entry name" value="CHOLINE TRANSPORTER-LIKE 2"/>
    <property type="match status" value="1"/>
</dbReference>
<feature type="transmembrane region" description="Helical" evidence="7">
    <location>
        <begin position="399"/>
        <end position="425"/>
    </location>
</feature>
<feature type="transmembrane region" description="Helical" evidence="7">
    <location>
        <begin position="617"/>
        <end position="638"/>
    </location>
</feature>
<dbReference type="AlphaFoldDB" id="A0A0S4ISX4"/>
<feature type="transmembrane region" description="Helical" evidence="7">
    <location>
        <begin position="664"/>
        <end position="686"/>
    </location>
</feature>
<feature type="region of interest" description="Disordered" evidence="8">
    <location>
        <begin position="723"/>
        <end position="743"/>
    </location>
</feature>
<dbReference type="EMBL" id="CYKH01000569">
    <property type="protein sequence ID" value="CUG06243.1"/>
    <property type="molecule type" value="Genomic_DNA"/>
</dbReference>
<dbReference type="InterPro" id="IPR007603">
    <property type="entry name" value="Choline_transptr-like"/>
</dbReference>
<evidence type="ECO:0000256" key="2">
    <source>
        <dbReference type="ARBA" id="ARBA00007168"/>
    </source>
</evidence>
<keyword evidence="5 7" id="KW-0472">Membrane</keyword>
<name>A0A0S4ISX4_BODSA</name>
<feature type="transmembrane region" description="Helical" evidence="7">
    <location>
        <begin position="465"/>
        <end position="492"/>
    </location>
</feature>
<organism evidence="9 10">
    <name type="scientific">Bodo saltans</name>
    <name type="common">Flagellated protozoan</name>
    <dbReference type="NCBI Taxonomy" id="75058"/>
    <lineage>
        <taxon>Eukaryota</taxon>
        <taxon>Discoba</taxon>
        <taxon>Euglenozoa</taxon>
        <taxon>Kinetoplastea</taxon>
        <taxon>Metakinetoplastina</taxon>
        <taxon>Eubodonida</taxon>
        <taxon>Bodonidae</taxon>
        <taxon>Bodo</taxon>
    </lineage>
</organism>
<evidence type="ECO:0000313" key="10">
    <source>
        <dbReference type="Proteomes" id="UP000051952"/>
    </source>
</evidence>
<protein>
    <recommendedName>
        <fullName evidence="7">Choline transporter-like protein</fullName>
    </recommendedName>
</protein>
<feature type="compositionally biased region" description="Polar residues" evidence="8">
    <location>
        <begin position="731"/>
        <end position="743"/>
    </location>
</feature>
<evidence type="ECO:0000256" key="1">
    <source>
        <dbReference type="ARBA" id="ARBA00004141"/>
    </source>
</evidence>
<dbReference type="OMA" id="SEGWAMI"/>
<evidence type="ECO:0000256" key="3">
    <source>
        <dbReference type="ARBA" id="ARBA00022692"/>
    </source>
</evidence>
<keyword evidence="6" id="KW-0325">Glycoprotein</keyword>
<evidence type="ECO:0000256" key="8">
    <source>
        <dbReference type="SAM" id="MobiDB-lite"/>
    </source>
</evidence>